<keyword evidence="4" id="KW-0843">Virulence</keyword>
<feature type="region of interest" description="Disordered" evidence="7">
    <location>
        <begin position="243"/>
        <end position="267"/>
    </location>
</feature>
<dbReference type="InterPro" id="IPR050815">
    <property type="entry name" value="TF_fung"/>
</dbReference>
<keyword evidence="6" id="KW-0539">Nucleus</keyword>
<dbReference type="AlphaFoldDB" id="A0A6A5SEK9"/>
<keyword evidence="2" id="KW-0479">Metal-binding</keyword>
<evidence type="ECO:0000256" key="6">
    <source>
        <dbReference type="ARBA" id="ARBA00023242"/>
    </source>
</evidence>
<dbReference type="PRINTS" id="PR00755">
    <property type="entry name" value="AFLATOXINBRP"/>
</dbReference>
<dbReference type="GO" id="GO:0006351">
    <property type="term" value="P:DNA-templated transcription"/>
    <property type="evidence" value="ECO:0007669"/>
    <property type="project" value="InterPro"/>
</dbReference>
<dbReference type="Pfam" id="PF04082">
    <property type="entry name" value="Fungal_trans"/>
    <property type="match status" value="1"/>
</dbReference>
<keyword evidence="10" id="KW-1185">Reference proteome</keyword>
<feature type="compositionally biased region" description="Polar residues" evidence="7">
    <location>
        <begin position="799"/>
        <end position="809"/>
    </location>
</feature>
<feature type="domain" description="Zn(2)-C6 fungal-type" evidence="8">
    <location>
        <begin position="136"/>
        <end position="166"/>
    </location>
</feature>
<gene>
    <name evidence="9" type="ORF">EJ02DRAFT_457869</name>
</gene>
<dbReference type="CDD" id="cd12148">
    <property type="entry name" value="fungal_TF_MHR"/>
    <property type="match status" value="1"/>
</dbReference>
<feature type="region of interest" description="Disordered" evidence="7">
    <location>
        <begin position="995"/>
        <end position="1022"/>
    </location>
</feature>
<protein>
    <recommendedName>
        <fullName evidence="8">Zn(2)-C6 fungal-type domain-containing protein</fullName>
    </recommendedName>
</protein>
<dbReference type="Gene3D" id="4.10.240.10">
    <property type="entry name" value="Zn(2)-C6 fungal-type DNA-binding domain"/>
    <property type="match status" value="1"/>
</dbReference>
<feature type="compositionally biased region" description="Basic residues" evidence="7">
    <location>
        <begin position="789"/>
        <end position="798"/>
    </location>
</feature>
<dbReference type="CDD" id="cd00067">
    <property type="entry name" value="GAL4"/>
    <property type="match status" value="1"/>
</dbReference>
<reference evidence="9" key="1">
    <citation type="journal article" date="2020" name="Stud. Mycol.">
        <title>101 Dothideomycetes genomes: a test case for predicting lifestyles and emergence of pathogens.</title>
        <authorList>
            <person name="Haridas S."/>
            <person name="Albert R."/>
            <person name="Binder M."/>
            <person name="Bloem J."/>
            <person name="Labutti K."/>
            <person name="Salamov A."/>
            <person name="Andreopoulos B."/>
            <person name="Baker S."/>
            <person name="Barry K."/>
            <person name="Bills G."/>
            <person name="Bluhm B."/>
            <person name="Cannon C."/>
            <person name="Castanera R."/>
            <person name="Culley D."/>
            <person name="Daum C."/>
            <person name="Ezra D."/>
            <person name="Gonzalez J."/>
            <person name="Henrissat B."/>
            <person name="Kuo A."/>
            <person name="Liang C."/>
            <person name="Lipzen A."/>
            <person name="Lutzoni F."/>
            <person name="Magnuson J."/>
            <person name="Mondo S."/>
            <person name="Nolan M."/>
            <person name="Ohm R."/>
            <person name="Pangilinan J."/>
            <person name="Park H.-J."/>
            <person name="Ramirez L."/>
            <person name="Alfaro M."/>
            <person name="Sun H."/>
            <person name="Tritt A."/>
            <person name="Yoshinaga Y."/>
            <person name="Zwiers L.-H."/>
            <person name="Turgeon B."/>
            <person name="Goodwin S."/>
            <person name="Spatafora J."/>
            <person name="Crous P."/>
            <person name="Grigoriev I."/>
        </authorList>
    </citation>
    <scope>NUCLEOTIDE SEQUENCE</scope>
    <source>
        <strain evidence="9">CBS 161.51</strain>
    </source>
</reference>
<dbReference type="GO" id="GO:0000981">
    <property type="term" value="F:DNA-binding transcription factor activity, RNA polymerase II-specific"/>
    <property type="evidence" value="ECO:0007669"/>
    <property type="project" value="InterPro"/>
</dbReference>
<evidence type="ECO:0000256" key="1">
    <source>
        <dbReference type="ARBA" id="ARBA00004123"/>
    </source>
</evidence>
<evidence type="ECO:0000256" key="4">
    <source>
        <dbReference type="ARBA" id="ARBA00023026"/>
    </source>
</evidence>
<feature type="compositionally biased region" description="Low complexity" evidence="7">
    <location>
        <begin position="1004"/>
        <end position="1014"/>
    </location>
</feature>
<proteinExistence type="predicted"/>
<dbReference type="GO" id="GO:0008270">
    <property type="term" value="F:zinc ion binding"/>
    <property type="evidence" value="ECO:0007669"/>
    <property type="project" value="InterPro"/>
</dbReference>
<name>A0A6A5SEK9_9PLEO</name>
<dbReference type="Pfam" id="PF00172">
    <property type="entry name" value="Zn_clus"/>
    <property type="match status" value="1"/>
</dbReference>
<dbReference type="Proteomes" id="UP000800038">
    <property type="component" value="Unassembled WGS sequence"/>
</dbReference>
<dbReference type="SMART" id="SM00066">
    <property type="entry name" value="GAL4"/>
    <property type="match status" value="1"/>
</dbReference>
<feature type="compositionally biased region" description="Low complexity" evidence="7">
    <location>
        <begin position="819"/>
        <end position="834"/>
    </location>
</feature>
<evidence type="ECO:0000313" key="10">
    <source>
        <dbReference type="Proteomes" id="UP000800038"/>
    </source>
</evidence>
<dbReference type="SMART" id="SM00906">
    <property type="entry name" value="Fungal_trans"/>
    <property type="match status" value="1"/>
</dbReference>
<accession>A0A6A5SEK9</accession>
<evidence type="ECO:0000256" key="2">
    <source>
        <dbReference type="ARBA" id="ARBA00022723"/>
    </source>
</evidence>
<dbReference type="InterPro" id="IPR001138">
    <property type="entry name" value="Zn2Cys6_DnaBD"/>
</dbReference>
<evidence type="ECO:0000256" key="3">
    <source>
        <dbReference type="ARBA" id="ARBA00023015"/>
    </source>
</evidence>
<sequence length="1022" mass="113606">MAHSAATAHSIATSSHAPSEHNNVLVLSDYGLPELGASPNAAATSPANAMPLFPEFDMRFAQSQGFDEIQPKTETVGGYADHRGSVGNISEEGRSGDTVDNQSTTSRRSKDDAQDLPLWSEMKTKAGKERKRLPLACIACRRKKIRCSGEKPACKHCVRSRIPCVYKVTARKAAPRTDYMAMLDKRLKRMEDRVIKLIPKESLPSVANVGRSVVKPAIPGAPLKTPTTKKRLAEEAFGNELDEWSKANGADPDAAGSASRGKDSDDTKLLTEGAESLPSKDIQEHLAEVYFDFVYGQSYPLLHKPSFMRRLAAGNVPPVLLLAMCAISARFSTHPQLRTEPCFLRGDSWAERAREIALKRYDAPNITILIVYLLLGLHEFGTCQGGRSWMFGGMAQRMAYALQLHKENEYDPLASEADRKPLSATDREIRRRTMWSCFLMDRFNSSGTDRPLFVHEQYIEVQLPVKEHLYLHEIHAPTENLEGSVPNPVPPDSGQLANPQENMGVSAYTIRLVCIWGKLIKYMNLGGKEHEVEPMWSSESTYNAIKREAKEFKASLPEMLVYTPQNLKSHAIGKTANSFLYLHILWQQIMLFMHRFALPSTAGSRPPRDMPHDFLTESARSALDAANQISMLINEAMNHNVVAPFAGYSAFFSSTVHVHGVFSKNPKLEAQSKKYLAYNVKYLTKMKRYWGMFHYIAENLKDLYRQHADAQLKGPNAPSEKKKGSIFQYGDWFDRYPHGVSKTDYEDAAESNSNEPGTDAVLGQKSDLQSVEEFFASLSPPSKADQSRKQARKNKSKSVSKPNIASSSHADAPQRQRHNSQSQSSRPSRSEQQQHMNHVNMASQDAIEAAIAAGYDPATLFSHQQQQAPHHTVSSQQFLADFAGGHHPQQHQPHPHHSNLPMLNTSPTMIHPAHAHQMDISPFPDLSADFNNPFWNLEAMGMANNNFFDPMSSYFVPFNVEPPTMGDDGAFAQANVEAYGFTLGAGTPVDLDLMHRDTGDGHRQSVGGRVQGQRRGTGSGLE</sequence>
<dbReference type="InterPro" id="IPR036864">
    <property type="entry name" value="Zn2-C6_fun-type_DNA-bd_sf"/>
</dbReference>
<dbReference type="GO" id="GO:0003677">
    <property type="term" value="F:DNA binding"/>
    <property type="evidence" value="ECO:0007669"/>
    <property type="project" value="InterPro"/>
</dbReference>
<dbReference type="PROSITE" id="PS50048">
    <property type="entry name" value="ZN2_CY6_FUNGAL_2"/>
    <property type="match status" value="1"/>
</dbReference>
<feature type="region of interest" description="Disordered" evidence="7">
    <location>
        <begin position="75"/>
        <end position="116"/>
    </location>
</feature>
<evidence type="ECO:0000259" key="8">
    <source>
        <dbReference type="PROSITE" id="PS50048"/>
    </source>
</evidence>
<dbReference type="PANTHER" id="PTHR47338">
    <property type="entry name" value="ZN(II)2CYS6 TRANSCRIPTION FACTOR (EUROFUNG)-RELATED"/>
    <property type="match status" value="1"/>
</dbReference>
<dbReference type="InterPro" id="IPR007219">
    <property type="entry name" value="XnlR_reg_dom"/>
</dbReference>
<keyword evidence="5" id="KW-0804">Transcription</keyword>
<organism evidence="9 10">
    <name type="scientific">Clathrospora elynae</name>
    <dbReference type="NCBI Taxonomy" id="706981"/>
    <lineage>
        <taxon>Eukaryota</taxon>
        <taxon>Fungi</taxon>
        <taxon>Dikarya</taxon>
        <taxon>Ascomycota</taxon>
        <taxon>Pezizomycotina</taxon>
        <taxon>Dothideomycetes</taxon>
        <taxon>Pleosporomycetidae</taxon>
        <taxon>Pleosporales</taxon>
        <taxon>Diademaceae</taxon>
        <taxon>Clathrospora</taxon>
    </lineage>
</organism>
<feature type="region of interest" description="Disordered" evidence="7">
    <location>
        <begin position="776"/>
        <end position="836"/>
    </location>
</feature>
<keyword evidence="3" id="KW-0805">Transcription regulation</keyword>
<dbReference type="GO" id="GO:0005634">
    <property type="term" value="C:nucleus"/>
    <property type="evidence" value="ECO:0007669"/>
    <property type="project" value="UniProtKB-SubCell"/>
</dbReference>
<dbReference type="SUPFAM" id="SSF57701">
    <property type="entry name" value="Zn2/Cys6 DNA-binding domain"/>
    <property type="match status" value="1"/>
</dbReference>
<evidence type="ECO:0000256" key="5">
    <source>
        <dbReference type="ARBA" id="ARBA00023163"/>
    </source>
</evidence>
<dbReference type="PROSITE" id="PS00463">
    <property type="entry name" value="ZN2_CY6_FUNGAL_1"/>
    <property type="match status" value="1"/>
</dbReference>
<dbReference type="OrthoDB" id="39175at2759"/>
<dbReference type="EMBL" id="ML976104">
    <property type="protein sequence ID" value="KAF1938483.1"/>
    <property type="molecule type" value="Genomic_DNA"/>
</dbReference>
<comment type="subcellular location">
    <subcellularLocation>
        <location evidence="1">Nucleus</location>
    </subcellularLocation>
</comment>
<evidence type="ECO:0000313" key="9">
    <source>
        <dbReference type="EMBL" id="KAF1938483.1"/>
    </source>
</evidence>
<dbReference type="PANTHER" id="PTHR47338:SF27">
    <property type="entry name" value="ZN(II)2CYS6 TRANSCRIPTION FACTOR (EUROFUNG)"/>
    <property type="match status" value="1"/>
</dbReference>
<evidence type="ECO:0000256" key="7">
    <source>
        <dbReference type="SAM" id="MobiDB-lite"/>
    </source>
</evidence>